<evidence type="ECO:0000313" key="2">
    <source>
        <dbReference type="EMBL" id="QNI31231.1"/>
    </source>
</evidence>
<dbReference type="Pfam" id="PF11776">
    <property type="entry name" value="RcnB"/>
    <property type="match status" value="1"/>
</dbReference>
<evidence type="ECO:0000256" key="1">
    <source>
        <dbReference type="SAM" id="SignalP"/>
    </source>
</evidence>
<proteinExistence type="predicted"/>
<dbReference type="Proteomes" id="UP000515312">
    <property type="component" value="Chromosome"/>
</dbReference>
<accession>A0A7G8BFB1</accession>
<dbReference type="RefSeq" id="WP_186741704.1">
    <property type="nucleotide sequence ID" value="NZ_CP060394.1"/>
</dbReference>
<protein>
    <submittedName>
        <fullName evidence="2">RcnB family protein</fullName>
    </submittedName>
</protein>
<feature type="chain" id="PRO_5028856311" evidence="1">
    <location>
        <begin position="26"/>
        <end position="104"/>
    </location>
</feature>
<dbReference type="InterPro" id="IPR024572">
    <property type="entry name" value="RcnB"/>
</dbReference>
<keyword evidence="3" id="KW-1185">Reference proteome</keyword>
<name>A0A7G8BFB1_9BACT</name>
<feature type="signal peptide" evidence="1">
    <location>
        <begin position="1"/>
        <end position="25"/>
    </location>
</feature>
<dbReference type="Gene3D" id="3.10.450.160">
    <property type="entry name" value="inner membrane protein cigr"/>
    <property type="match status" value="1"/>
</dbReference>
<evidence type="ECO:0000313" key="3">
    <source>
        <dbReference type="Proteomes" id="UP000515312"/>
    </source>
</evidence>
<organism evidence="2 3">
    <name type="scientific">Alloacidobacterium dinghuense</name>
    <dbReference type="NCBI Taxonomy" id="2763107"/>
    <lineage>
        <taxon>Bacteria</taxon>
        <taxon>Pseudomonadati</taxon>
        <taxon>Acidobacteriota</taxon>
        <taxon>Terriglobia</taxon>
        <taxon>Terriglobales</taxon>
        <taxon>Acidobacteriaceae</taxon>
        <taxon>Alloacidobacterium</taxon>
    </lineage>
</organism>
<sequence length="104" mass="12099">MNFIRKAVIYPTLVAILLPGGVAFSQDHHDDHHDNHAYVHHEEWKHGYKMHHEDWDRGERVDYHHYHLQEPPRGYEWREVDGNYVLAAVGTGVIASVVIASESH</sequence>
<gene>
    <name evidence="2" type="ORF">H7849_19360</name>
</gene>
<dbReference type="KEGG" id="adin:H7849_19360"/>
<reference evidence="2 3" key="1">
    <citation type="submission" date="2020-08" db="EMBL/GenBank/DDBJ databases">
        <title>Edaphobacter telluris sp. nov. and Acidobacterium dinghuensis sp. nov., two acidobacteria isolated from forest soil.</title>
        <authorList>
            <person name="Fu J."/>
            <person name="Qiu L."/>
        </authorList>
    </citation>
    <scope>NUCLEOTIDE SEQUENCE [LARGE SCALE GENOMIC DNA]</scope>
    <source>
        <strain evidence="2">4Y35</strain>
    </source>
</reference>
<dbReference type="AlphaFoldDB" id="A0A7G8BFB1"/>
<keyword evidence="1" id="KW-0732">Signal</keyword>
<dbReference type="EMBL" id="CP060394">
    <property type="protein sequence ID" value="QNI31231.1"/>
    <property type="molecule type" value="Genomic_DNA"/>
</dbReference>